<dbReference type="GO" id="GO:0031167">
    <property type="term" value="P:rRNA methylation"/>
    <property type="evidence" value="ECO:0007669"/>
    <property type="project" value="InterPro"/>
</dbReference>
<evidence type="ECO:0000313" key="4">
    <source>
        <dbReference type="Proteomes" id="UP000077143"/>
    </source>
</evidence>
<keyword evidence="2 3" id="KW-0808">Transferase</keyword>
<evidence type="ECO:0000313" key="3">
    <source>
        <dbReference type="EMBL" id="ANE81289.1"/>
    </source>
</evidence>
<accession>A0A172UPX0</accession>
<protein>
    <submittedName>
        <fullName evidence="3">16S rRNA (Guanine(966)-N(2))-methyltransferase RsmD</fullName>
    </submittedName>
</protein>
<dbReference type="GO" id="GO:0008168">
    <property type="term" value="F:methyltransferase activity"/>
    <property type="evidence" value="ECO:0007669"/>
    <property type="project" value="UniProtKB-KW"/>
</dbReference>
<dbReference type="Pfam" id="PF03602">
    <property type="entry name" value="Cons_hypoth95"/>
    <property type="match status" value="1"/>
</dbReference>
<dbReference type="CDD" id="cd02440">
    <property type="entry name" value="AdoMet_MTases"/>
    <property type="match status" value="1"/>
</dbReference>
<sequence>MPASGTRPTTDRVRESLFNLLQARMDLDGIAVLDLYAGSGALGLEALSRGASSALLVESDRRAAAVIDANIAALGAEGAVVRRSPVDKVVQGNASRPVDLVFADPPYEVKAAAIERVLAALLAHGWVRPGTLAVIERPAAGPGLTWPHGWEADGERRYGDTRLEFGVIA</sequence>
<dbReference type="InterPro" id="IPR004398">
    <property type="entry name" value="RNA_MeTrfase_RsmD"/>
</dbReference>
<evidence type="ECO:0000256" key="1">
    <source>
        <dbReference type="ARBA" id="ARBA00022603"/>
    </source>
</evidence>
<organism evidence="3 4">
    <name type="scientific">Mycobacterium adipatum</name>
    <dbReference type="NCBI Taxonomy" id="1682113"/>
    <lineage>
        <taxon>Bacteria</taxon>
        <taxon>Bacillati</taxon>
        <taxon>Actinomycetota</taxon>
        <taxon>Actinomycetes</taxon>
        <taxon>Mycobacteriales</taxon>
        <taxon>Mycobacteriaceae</taxon>
        <taxon>Mycobacterium</taxon>
    </lineage>
</organism>
<reference evidence="3 4" key="1">
    <citation type="submission" date="2016-05" db="EMBL/GenBank/DDBJ databases">
        <title>Complete genome sequence of a phthalic acid esters degrading Mycobacterium sp. YC-RL4.</title>
        <authorList>
            <person name="Ren L."/>
            <person name="Fan S."/>
            <person name="Ruth N."/>
            <person name="Jia Y."/>
            <person name="Wang J."/>
            <person name="Qiao C."/>
        </authorList>
    </citation>
    <scope>NUCLEOTIDE SEQUENCE [LARGE SCALE GENOMIC DNA]</scope>
    <source>
        <strain evidence="3 4">YC-RL4</strain>
    </source>
</reference>
<dbReference type="AlphaFoldDB" id="A0A172UPX0"/>
<dbReference type="NCBIfam" id="TIGR00095">
    <property type="entry name" value="16S rRNA (guanine(966)-N(2))-methyltransferase RsmD"/>
    <property type="match status" value="1"/>
</dbReference>
<gene>
    <name evidence="3" type="ORF">A7U43_20145</name>
</gene>
<dbReference type="KEGG" id="madi:A7U43_20145"/>
<keyword evidence="1 3" id="KW-0489">Methyltransferase</keyword>
<name>A0A172UPX0_9MYCO</name>
<dbReference type="EMBL" id="CP015596">
    <property type="protein sequence ID" value="ANE81289.1"/>
    <property type="molecule type" value="Genomic_DNA"/>
</dbReference>
<dbReference type="SUPFAM" id="SSF53335">
    <property type="entry name" value="S-adenosyl-L-methionine-dependent methyltransferases"/>
    <property type="match status" value="1"/>
</dbReference>
<dbReference type="PANTHER" id="PTHR43542">
    <property type="entry name" value="METHYLTRANSFERASE"/>
    <property type="match status" value="1"/>
</dbReference>
<dbReference type="GO" id="GO:0003676">
    <property type="term" value="F:nucleic acid binding"/>
    <property type="evidence" value="ECO:0007669"/>
    <property type="project" value="InterPro"/>
</dbReference>
<dbReference type="Proteomes" id="UP000077143">
    <property type="component" value="Chromosome"/>
</dbReference>
<keyword evidence="4" id="KW-1185">Reference proteome</keyword>
<dbReference type="Gene3D" id="3.40.50.150">
    <property type="entry name" value="Vaccinia Virus protein VP39"/>
    <property type="match status" value="1"/>
</dbReference>
<dbReference type="PROSITE" id="PS00092">
    <property type="entry name" value="N6_MTASE"/>
    <property type="match status" value="1"/>
</dbReference>
<evidence type="ECO:0000256" key="2">
    <source>
        <dbReference type="ARBA" id="ARBA00022679"/>
    </source>
</evidence>
<dbReference type="InterPro" id="IPR002052">
    <property type="entry name" value="DNA_methylase_N6_adenine_CS"/>
</dbReference>
<dbReference type="PIRSF" id="PIRSF004553">
    <property type="entry name" value="CHP00095"/>
    <property type="match status" value="1"/>
</dbReference>
<dbReference type="PANTHER" id="PTHR43542:SF1">
    <property type="entry name" value="METHYLTRANSFERASE"/>
    <property type="match status" value="1"/>
</dbReference>
<proteinExistence type="predicted"/>
<dbReference type="InterPro" id="IPR029063">
    <property type="entry name" value="SAM-dependent_MTases_sf"/>
</dbReference>
<dbReference type="STRING" id="1682113.A7U43_20145"/>